<organism evidence="1 2">
    <name type="scientific">Streptomyces qaidamensis</name>
    <dbReference type="NCBI Taxonomy" id="1783515"/>
    <lineage>
        <taxon>Bacteria</taxon>
        <taxon>Bacillati</taxon>
        <taxon>Actinomycetota</taxon>
        <taxon>Actinomycetes</taxon>
        <taxon>Kitasatosporales</taxon>
        <taxon>Streptomycetaceae</taxon>
        <taxon>Streptomyces</taxon>
        <taxon>Streptomyces aurantiacus group</taxon>
    </lineage>
</organism>
<proteinExistence type="predicted"/>
<dbReference type="KEGG" id="stsi:A4E84_00070"/>
<sequence>MALAGVFTAKTGRHNGIVASPMPRHLDDRRVGLRALVGELLAHPLPYPLGHGELVPLVLHLR</sequence>
<accession>A0A143BT81</accession>
<gene>
    <name evidence="1" type="ORF">A4E84_00070</name>
</gene>
<dbReference type="AlphaFoldDB" id="A0A143BT81"/>
<evidence type="ECO:0000313" key="2">
    <source>
        <dbReference type="Proteomes" id="UP000076096"/>
    </source>
</evidence>
<name>A0A143BT81_9ACTN</name>
<reference evidence="2" key="1">
    <citation type="submission" date="2016-04" db="EMBL/GenBank/DDBJ databases">
        <authorList>
            <person name="Zhang B."/>
        </authorList>
    </citation>
    <scope>NUCLEOTIDE SEQUENCE [LARGE SCALE GENOMIC DNA]</scope>
    <source>
        <strain evidence="2">S10</strain>
    </source>
</reference>
<protein>
    <submittedName>
        <fullName evidence="1">Uncharacterized protein</fullName>
    </submittedName>
</protein>
<dbReference type="Proteomes" id="UP000076096">
    <property type="component" value="Chromosome"/>
</dbReference>
<keyword evidence="2" id="KW-1185">Reference proteome</keyword>
<dbReference type="EMBL" id="CP015098">
    <property type="protein sequence ID" value="AMW08090.1"/>
    <property type="molecule type" value="Genomic_DNA"/>
</dbReference>
<evidence type="ECO:0000313" key="1">
    <source>
        <dbReference type="EMBL" id="AMW08090.1"/>
    </source>
</evidence>